<organism evidence="4 5">
    <name type="scientific">Allosediminivita pacifica</name>
    <dbReference type="NCBI Taxonomy" id="1267769"/>
    <lineage>
        <taxon>Bacteria</taxon>
        <taxon>Pseudomonadati</taxon>
        <taxon>Pseudomonadota</taxon>
        <taxon>Alphaproteobacteria</taxon>
        <taxon>Rhodobacterales</taxon>
        <taxon>Paracoccaceae</taxon>
        <taxon>Allosediminivita</taxon>
    </lineage>
</organism>
<evidence type="ECO:0000313" key="4">
    <source>
        <dbReference type="EMBL" id="PTX51979.1"/>
    </source>
</evidence>
<sequence>MTRDTSTAATTPSPSRWFLRPHPVDSDGPRLFCFPSAGFGASMYQGWIRAAGGRLDVFPVQTPGRANRLAEPPLASIPALADLIVPEIAPLTDRPYALFGHSMGAVLATFTARAITDAGLPAPAHLFLSARQPPDIPSPVPPLAHLDDDAFVDEINSRYGGIPEEILREPDVMAMLLPALRADVRALEAVEGHARHVLPAPITAYGGEEDALVPRPLLAEWEGWTDDPFRLRMFPGGHFYLNEARLDLLDDIAATLAVSETRHDAARHG</sequence>
<dbReference type="GO" id="GO:0008610">
    <property type="term" value="P:lipid biosynthetic process"/>
    <property type="evidence" value="ECO:0007669"/>
    <property type="project" value="TreeGrafter"/>
</dbReference>
<name>A0A2T6B7D1_9RHOB</name>
<dbReference type="SUPFAM" id="SSF53474">
    <property type="entry name" value="alpha/beta-Hydrolases"/>
    <property type="match status" value="1"/>
</dbReference>
<dbReference type="PANTHER" id="PTHR11487:SF0">
    <property type="entry name" value="S-ACYL FATTY ACID SYNTHASE THIOESTERASE, MEDIUM CHAIN"/>
    <property type="match status" value="1"/>
</dbReference>
<dbReference type="EMBL" id="QBKN01000002">
    <property type="protein sequence ID" value="PTX51979.1"/>
    <property type="molecule type" value="Genomic_DNA"/>
</dbReference>
<evidence type="ECO:0000256" key="2">
    <source>
        <dbReference type="SAM" id="MobiDB-lite"/>
    </source>
</evidence>
<proteinExistence type="inferred from homology"/>
<dbReference type="InterPro" id="IPR001031">
    <property type="entry name" value="Thioesterase"/>
</dbReference>
<dbReference type="Proteomes" id="UP000244069">
    <property type="component" value="Unassembled WGS sequence"/>
</dbReference>
<dbReference type="InterPro" id="IPR029058">
    <property type="entry name" value="AB_hydrolase_fold"/>
</dbReference>
<comment type="caution">
    <text evidence="4">The sequence shown here is derived from an EMBL/GenBank/DDBJ whole genome shotgun (WGS) entry which is preliminary data.</text>
</comment>
<dbReference type="InterPro" id="IPR012223">
    <property type="entry name" value="TEII"/>
</dbReference>
<dbReference type="AlphaFoldDB" id="A0A2T6B7D1"/>
<feature type="region of interest" description="Disordered" evidence="2">
    <location>
        <begin position="1"/>
        <end position="20"/>
    </location>
</feature>
<evidence type="ECO:0000259" key="3">
    <source>
        <dbReference type="Pfam" id="PF00975"/>
    </source>
</evidence>
<feature type="compositionally biased region" description="Low complexity" evidence="2">
    <location>
        <begin position="1"/>
        <end position="15"/>
    </location>
</feature>
<reference evidence="4 5" key="1">
    <citation type="submission" date="2018-04" db="EMBL/GenBank/DDBJ databases">
        <title>Genomic Encyclopedia of Archaeal and Bacterial Type Strains, Phase II (KMG-II): from individual species to whole genera.</title>
        <authorList>
            <person name="Goeker M."/>
        </authorList>
    </citation>
    <scope>NUCLEOTIDE SEQUENCE [LARGE SCALE GENOMIC DNA]</scope>
    <source>
        <strain evidence="4 5">DSM 29329</strain>
    </source>
</reference>
<dbReference type="OrthoDB" id="8480037at2"/>
<dbReference type="RefSeq" id="WP_107974458.1">
    <property type="nucleotide sequence ID" value="NZ_BMEZ01000002.1"/>
</dbReference>
<comment type="similarity">
    <text evidence="1">Belongs to the thioesterase family.</text>
</comment>
<dbReference type="PANTHER" id="PTHR11487">
    <property type="entry name" value="THIOESTERASE"/>
    <property type="match status" value="1"/>
</dbReference>
<evidence type="ECO:0000313" key="5">
    <source>
        <dbReference type="Proteomes" id="UP000244069"/>
    </source>
</evidence>
<keyword evidence="5" id="KW-1185">Reference proteome</keyword>
<evidence type="ECO:0000256" key="1">
    <source>
        <dbReference type="ARBA" id="ARBA00007169"/>
    </source>
</evidence>
<gene>
    <name evidence="4" type="ORF">C8N44_10223</name>
</gene>
<feature type="domain" description="Thioesterase" evidence="3">
    <location>
        <begin position="30"/>
        <end position="252"/>
    </location>
</feature>
<dbReference type="Pfam" id="PF00975">
    <property type="entry name" value="Thioesterase"/>
    <property type="match status" value="1"/>
</dbReference>
<dbReference type="Gene3D" id="3.40.50.1820">
    <property type="entry name" value="alpha/beta hydrolase"/>
    <property type="match status" value="1"/>
</dbReference>
<protein>
    <submittedName>
        <fullName evidence="4">Surfactin synthase thioesterase subunit</fullName>
    </submittedName>
</protein>
<accession>A0A2T6B7D1</accession>